<protein>
    <submittedName>
        <fullName evidence="2">Uncharacterized protein</fullName>
    </submittedName>
</protein>
<keyword evidence="1" id="KW-1133">Transmembrane helix</keyword>
<dbReference type="EMBL" id="LR590464">
    <property type="protein sequence ID" value="VTP70718.1"/>
    <property type="molecule type" value="Genomic_DNA"/>
</dbReference>
<gene>
    <name evidence="2" type="ORF">NCTC13032_04803</name>
</gene>
<name>A0A4U9I0M9_9ENTR</name>
<evidence type="ECO:0000256" key="1">
    <source>
        <dbReference type="SAM" id="Phobius"/>
    </source>
</evidence>
<keyword evidence="1" id="KW-0812">Transmembrane</keyword>
<organism evidence="2 3">
    <name type="scientific">Leclercia adecarboxylata</name>
    <dbReference type="NCBI Taxonomy" id="83655"/>
    <lineage>
        <taxon>Bacteria</taxon>
        <taxon>Pseudomonadati</taxon>
        <taxon>Pseudomonadota</taxon>
        <taxon>Gammaproteobacteria</taxon>
        <taxon>Enterobacterales</taxon>
        <taxon>Enterobacteriaceae</taxon>
        <taxon>Leclercia</taxon>
    </lineage>
</organism>
<dbReference type="AlphaFoldDB" id="A0A4U9I0M9"/>
<reference evidence="2 3" key="1">
    <citation type="submission" date="2019-05" db="EMBL/GenBank/DDBJ databases">
        <authorList>
            <consortium name="Pathogen Informatics"/>
        </authorList>
    </citation>
    <scope>NUCLEOTIDE SEQUENCE [LARGE SCALE GENOMIC DNA]</scope>
    <source>
        <strain evidence="2 3">NCTC13032</strain>
    </source>
</reference>
<evidence type="ECO:0000313" key="3">
    <source>
        <dbReference type="Proteomes" id="UP000310719"/>
    </source>
</evidence>
<evidence type="ECO:0000313" key="2">
    <source>
        <dbReference type="EMBL" id="VTP70718.1"/>
    </source>
</evidence>
<keyword evidence="1" id="KW-0472">Membrane</keyword>
<feature type="transmembrane region" description="Helical" evidence="1">
    <location>
        <begin position="49"/>
        <end position="69"/>
    </location>
</feature>
<dbReference type="Proteomes" id="UP000310719">
    <property type="component" value="Chromosome"/>
</dbReference>
<sequence length="84" mass="9579">MSLKNISSEKVGINGFIAHFYPGKDICLNDQLCNDESVKAFLALHPQKIFIIAFIFRPILLSGFFITCLPRPKHTRNKSNQFKP</sequence>
<proteinExistence type="predicted"/>
<accession>A0A4U9I0M9</accession>